<dbReference type="GO" id="GO:0009036">
    <property type="term" value="F:type II site-specific deoxyribonuclease activity"/>
    <property type="evidence" value="ECO:0007669"/>
    <property type="project" value="InterPro"/>
</dbReference>
<evidence type="ECO:0000313" key="1">
    <source>
        <dbReference type="EMBL" id="MBS5519542.1"/>
    </source>
</evidence>
<dbReference type="Pfam" id="PF09572">
    <property type="entry name" value="RE_XamI"/>
    <property type="match status" value="1"/>
</dbReference>
<proteinExistence type="predicted"/>
<organism evidence="1 2">
    <name type="scientific">Acidaminococcus intestini</name>
    <dbReference type="NCBI Taxonomy" id="187327"/>
    <lineage>
        <taxon>Bacteria</taxon>
        <taxon>Bacillati</taxon>
        <taxon>Bacillota</taxon>
        <taxon>Negativicutes</taxon>
        <taxon>Acidaminococcales</taxon>
        <taxon>Acidaminococcaceae</taxon>
        <taxon>Acidaminococcus</taxon>
    </lineage>
</organism>
<dbReference type="AlphaFoldDB" id="A0A943EKG1"/>
<comment type="caution">
    <text evidence="1">The sequence shown here is derived from an EMBL/GenBank/DDBJ whole genome shotgun (WGS) entry which is preliminary data.</text>
</comment>
<keyword evidence="1" id="KW-0255">Endonuclease</keyword>
<keyword evidence="1" id="KW-0540">Nuclease</keyword>
<gene>
    <name evidence="1" type="ORF">KHX13_04280</name>
</gene>
<evidence type="ECO:0000313" key="2">
    <source>
        <dbReference type="Proteomes" id="UP000754226"/>
    </source>
</evidence>
<sequence>MATGTFSFHTNVPVLVAEGAEDRINIPVDVVILPKSAQAGDFPLLIEAKSAGDFTNVNKRRKEEAAKMQQLKNTYGNMVSYSLFLCGYFDSGYLGYEAAEGIDWIWEHRINDLEQLGI</sequence>
<dbReference type="GO" id="GO:0003677">
    <property type="term" value="F:DNA binding"/>
    <property type="evidence" value="ECO:0007669"/>
    <property type="project" value="InterPro"/>
</dbReference>
<dbReference type="EMBL" id="JAGZCZ010000005">
    <property type="protein sequence ID" value="MBS5519542.1"/>
    <property type="molecule type" value="Genomic_DNA"/>
</dbReference>
<reference evidence="1" key="1">
    <citation type="submission" date="2021-02" db="EMBL/GenBank/DDBJ databases">
        <title>Infant gut strain persistence is associated with maternal origin, phylogeny, and functional potential including surface adhesion and iron acquisition.</title>
        <authorList>
            <person name="Lou Y.C."/>
        </authorList>
    </citation>
    <scope>NUCLEOTIDE SEQUENCE</scope>
    <source>
        <strain evidence="1">L3_106_000M1_dasL3_106_000M1_concoct_15</strain>
    </source>
</reference>
<dbReference type="EC" id="3.1.21.-" evidence="1"/>
<protein>
    <submittedName>
        <fullName evidence="1">XamI family restriction endonuclease</fullName>
        <ecNumber evidence="1">3.1.21.-</ecNumber>
    </submittedName>
</protein>
<accession>A0A943EKG1</accession>
<dbReference type="InterPro" id="IPR019072">
    <property type="entry name" value="Restrct_endonuc_II_XamI"/>
</dbReference>
<dbReference type="GO" id="GO:0009307">
    <property type="term" value="P:DNA restriction-modification system"/>
    <property type="evidence" value="ECO:0007669"/>
    <property type="project" value="InterPro"/>
</dbReference>
<dbReference type="Proteomes" id="UP000754226">
    <property type="component" value="Unassembled WGS sequence"/>
</dbReference>
<name>A0A943EKG1_9FIRM</name>
<keyword evidence="1" id="KW-0378">Hydrolase</keyword>